<evidence type="ECO:0000313" key="2">
    <source>
        <dbReference type="Proteomes" id="UP001500359"/>
    </source>
</evidence>
<dbReference type="EMBL" id="BAAAFD010000008">
    <property type="protein sequence ID" value="GAA0858377.1"/>
    <property type="molecule type" value="Genomic_DNA"/>
</dbReference>
<evidence type="ECO:0000313" key="1">
    <source>
        <dbReference type="EMBL" id="GAA0858377.1"/>
    </source>
</evidence>
<dbReference type="InterPro" id="IPR013783">
    <property type="entry name" value="Ig-like_fold"/>
</dbReference>
<keyword evidence="2" id="KW-1185">Reference proteome</keyword>
<dbReference type="RefSeq" id="WP_343860969.1">
    <property type="nucleotide sequence ID" value="NZ_BAAAFD010000008.1"/>
</dbReference>
<evidence type="ECO:0008006" key="3">
    <source>
        <dbReference type="Google" id="ProtNLM"/>
    </source>
</evidence>
<proteinExistence type="predicted"/>
<reference evidence="1 2" key="1">
    <citation type="journal article" date="2019" name="Int. J. Syst. Evol. Microbiol.">
        <title>The Global Catalogue of Microorganisms (GCM) 10K type strain sequencing project: providing services to taxonomists for standard genome sequencing and annotation.</title>
        <authorList>
            <consortium name="The Broad Institute Genomics Platform"/>
            <consortium name="The Broad Institute Genome Sequencing Center for Infectious Disease"/>
            <person name="Wu L."/>
            <person name="Ma J."/>
        </authorList>
    </citation>
    <scope>NUCLEOTIDE SEQUENCE [LARGE SCALE GENOMIC DNA]</scope>
    <source>
        <strain evidence="1 2">JCM 15896</strain>
    </source>
</reference>
<gene>
    <name evidence="1" type="ORF">GCM10009114_27780</name>
</gene>
<organism evidence="1 2">
    <name type="scientific">Aliiglaciecola litoralis</name>
    <dbReference type="NCBI Taxonomy" id="582857"/>
    <lineage>
        <taxon>Bacteria</taxon>
        <taxon>Pseudomonadati</taxon>
        <taxon>Pseudomonadota</taxon>
        <taxon>Gammaproteobacteria</taxon>
        <taxon>Alteromonadales</taxon>
        <taxon>Alteromonadaceae</taxon>
        <taxon>Aliiglaciecola</taxon>
    </lineage>
</organism>
<name>A0ABN1LNR1_9ALTE</name>
<dbReference type="Gene3D" id="2.60.40.10">
    <property type="entry name" value="Immunoglobulins"/>
    <property type="match status" value="1"/>
</dbReference>
<protein>
    <recommendedName>
        <fullName evidence="3">HYR domain-containing protein</fullName>
    </recommendedName>
</protein>
<dbReference type="Proteomes" id="UP001500359">
    <property type="component" value="Unassembled WGS sequence"/>
</dbReference>
<sequence>MPTIKSSDLVINQAISASAPDSLLTIDVESENPLSTGTYEFQLVVTDDSGNNSAPATVRITIADDKAPTAVIDAPNRVGFAEDFSLSGRRSIDIGGKLTKFVWTLIKTP</sequence>
<accession>A0ABN1LNR1</accession>
<comment type="caution">
    <text evidence="1">The sequence shown here is derived from an EMBL/GenBank/DDBJ whole genome shotgun (WGS) entry which is preliminary data.</text>
</comment>